<evidence type="ECO:0000313" key="3">
    <source>
        <dbReference type="Proteomes" id="UP000186955"/>
    </source>
</evidence>
<dbReference type="AlphaFoldDB" id="A0A1Q5UAQ9"/>
<sequence>MEHCKPAAEWSLKFYVLAGTLIAYENGMMSLSMVLGGLSNLDIWSSLDNGSGNDGNDFSLSSKGKKSSYIRRCARHVYFHACTISTP</sequence>
<comment type="caution">
    <text evidence="2">The sequence shown here is derived from an EMBL/GenBank/DDBJ whole genome shotgun (WGS) entry which is preliminary data.</text>
</comment>
<dbReference type="EMBL" id="MNBE01000491">
    <property type="protein sequence ID" value="OKP09564.1"/>
    <property type="molecule type" value="Genomic_DNA"/>
</dbReference>
<name>A0A1Q5UAQ9_9EURO</name>
<evidence type="ECO:0000313" key="1">
    <source>
        <dbReference type="EMBL" id="OKP09442.1"/>
    </source>
</evidence>
<evidence type="ECO:0000313" key="2">
    <source>
        <dbReference type="EMBL" id="OKP09564.1"/>
    </source>
</evidence>
<organism evidence="2 3">
    <name type="scientific">Penicillium subrubescens</name>
    <dbReference type="NCBI Taxonomy" id="1316194"/>
    <lineage>
        <taxon>Eukaryota</taxon>
        <taxon>Fungi</taxon>
        <taxon>Dikarya</taxon>
        <taxon>Ascomycota</taxon>
        <taxon>Pezizomycotina</taxon>
        <taxon>Eurotiomycetes</taxon>
        <taxon>Eurotiomycetidae</taxon>
        <taxon>Eurotiales</taxon>
        <taxon>Aspergillaceae</taxon>
        <taxon>Penicillium</taxon>
    </lineage>
</organism>
<reference evidence="2 3" key="1">
    <citation type="submission" date="2016-10" db="EMBL/GenBank/DDBJ databases">
        <title>Genome sequence of the ascomycete fungus Penicillium subrubescens.</title>
        <authorList>
            <person name="De Vries R.P."/>
            <person name="Peng M."/>
            <person name="Dilokpimol A."/>
            <person name="Hilden K."/>
            <person name="Makela M.R."/>
            <person name="Grigoriev I."/>
            <person name="Riley R."/>
            <person name="Granchi Z."/>
        </authorList>
    </citation>
    <scope>NUCLEOTIDE SEQUENCE [LARGE SCALE GENOMIC DNA]</scope>
    <source>
        <strain evidence="2 3">CBS 132785</strain>
    </source>
</reference>
<dbReference type="EMBL" id="MNBE01000521">
    <property type="protein sequence ID" value="OKP09442.1"/>
    <property type="molecule type" value="Genomic_DNA"/>
</dbReference>
<protein>
    <submittedName>
        <fullName evidence="2">Uncharacterized protein</fullName>
    </submittedName>
</protein>
<gene>
    <name evidence="2" type="ORF">PENSUB_5048</name>
    <name evidence="1" type="ORF">PENSUB_5212</name>
</gene>
<feature type="non-terminal residue" evidence="2">
    <location>
        <position position="87"/>
    </location>
</feature>
<accession>A0A1Q5UAQ9</accession>
<proteinExistence type="predicted"/>
<dbReference type="Proteomes" id="UP000186955">
    <property type="component" value="Unassembled WGS sequence"/>
</dbReference>
<keyword evidence="3" id="KW-1185">Reference proteome</keyword>